<dbReference type="InterPro" id="IPR012110">
    <property type="entry name" value="PDC/IPDC-like"/>
</dbReference>
<evidence type="ECO:0000259" key="9">
    <source>
        <dbReference type="Pfam" id="PF02775"/>
    </source>
</evidence>
<dbReference type="GO" id="GO:0046872">
    <property type="term" value="F:metal ion binding"/>
    <property type="evidence" value="ECO:0007669"/>
    <property type="project" value="UniProtKB-KW"/>
</dbReference>
<dbReference type="GO" id="GO:0000949">
    <property type="term" value="P:aromatic amino acid family catabolic process to alcohol via Ehrlich pathway"/>
    <property type="evidence" value="ECO:0007669"/>
    <property type="project" value="TreeGrafter"/>
</dbReference>
<sequence>MKSVLKALVTDLSQNKHSGLTQKVDWNPYPYSKSALSLSASTALKQDFLWPALGHFFRPGDIVIGETGTSAFGLIGYATGAIVGVGEAIKESGGKWTRPILVTGEGSMHLTVQAIADMLRWDLKPVIFVLNNNGYTVECLIHAKQPLTTKLPSTTTPP</sequence>
<gene>
    <name evidence="10" type="ORF">BCR34DRAFT_599525</name>
</gene>
<dbReference type="EMBL" id="MCFA01000037">
    <property type="protein sequence ID" value="ORY13918.1"/>
    <property type="molecule type" value="Genomic_DNA"/>
</dbReference>
<evidence type="ECO:0000256" key="7">
    <source>
        <dbReference type="ARBA" id="ARBA00023052"/>
    </source>
</evidence>
<dbReference type="InterPro" id="IPR011766">
    <property type="entry name" value="TPP_enzyme_TPP-bd"/>
</dbReference>
<dbReference type="Gene3D" id="3.40.50.970">
    <property type="match status" value="1"/>
</dbReference>
<dbReference type="GO" id="GO:0005829">
    <property type="term" value="C:cytosol"/>
    <property type="evidence" value="ECO:0007669"/>
    <property type="project" value="TreeGrafter"/>
</dbReference>
<name>A0A1Y1ZUL2_9PLEO</name>
<organism evidence="10 11">
    <name type="scientific">Clohesyomyces aquaticus</name>
    <dbReference type="NCBI Taxonomy" id="1231657"/>
    <lineage>
        <taxon>Eukaryota</taxon>
        <taxon>Fungi</taxon>
        <taxon>Dikarya</taxon>
        <taxon>Ascomycota</taxon>
        <taxon>Pezizomycotina</taxon>
        <taxon>Dothideomycetes</taxon>
        <taxon>Pleosporomycetidae</taxon>
        <taxon>Pleosporales</taxon>
        <taxon>Lindgomycetaceae</taxon>
        <taxon>Clohesyomyces</taxon>
    </lineage>
</organism>
<dbReference type="STRING" id="1231657.A0A1Y1ZUL2"/>
<keyword evidence="4" id="KW-0479">Metal-binding</keyword>
<evidence type="ECO:0000256" key="2">
    <source>
        <dbReference type="ARBA" id="ARBA00007812"/>
    </source>
</evidence>
<accession>A0A1Y1ZUL2</accession>
<evidence type="ECO:0000313" key="10">
    <source>
        <dbReference type="EMBL" id="ORY13918.1"/>
    </source>
</evidence>
<evidence type="ECO:0000313" key="11">
    <source>
        <dbReference type="Proteomes" id="UP000193144"/>
    </source>
</evidence>
<proteinExistence type="inferred from homology"/>
<dbReference type="PANTHER" id="PTHR43452">
    <property type="entry name" value="PYRUVATE DECARBOXYLASE"/>
    <property type="match status" value="1"/>
</dbReference>
<keyword evidence="11" id="KW-1185">Reference proteome</keyword>
<keyword evidence="5" id="KW-0210">Decarboxylase</keyword>
<evidence type="ECO:0000256" key="6">
    <source>
        <dbReference type="ARBA" id="ARBA00022842"/>
    </source>
</evidence>
<dbReference type="SUPFAM" id="SSF52518">
    <property type="entry name" value="Thiamin diphosphate-binding fold (THDP-binding)"/>
    <property type="match status" value="1"/>
</dbReference>
<keyword evidence="6" id="KW-0460">Magnesium</keyword>
<reference evidence="10 11" key="1">
    <citation type="submission" date="2016-07" db="EMBL/GenBank/DDBJ databases">
        <title>Pervasive Adenine N6-methylation of Active Genes in Fungi.</title>
        <authorList>
            <consortium name="DOE Joint Genome Institute"/>
            <person name="Mondo S.J."/>
            <person name="Dannebaum R.O."/>
            <person name="Kuo R.C."/>
            <person name="Labutti K."/>
            <person name="Haridas S."/>
            <person name="Kuo A."/>
            <person name="Salamov A."/>
            <person name="Ahrendt S.R."/>
            <person name="Lipzen A."/>
            <person name="Sullivan W."/>
            <person name="Andreopoulos W.B."/>
            <person name="Clum A."/>
            <person name="Lindquist E."/>
            <person name="Daum C."/>
            <person name="Ramamoorthy G.K."/>
            <person name="Gryganskyi A."/>
            <person name="Culley D."/>
            <person name="Magnuson J.K."/>
            <person name="James T.Y."/>
            <person name="O'Malley M.A."/>
            <person name="Stajich J.E."/>
            <person name="Spatafora J.W."/>
            <person name="Visel A."/>
            <person name="Grigoriev I.V."/>
        </authorList>
    </citation>
    <scope>NUCLEOTIDE SEQUENCE [LARGE SCALE GENOMIC DNA]</scope>
    <source>
        <strain evidence="10 11">CBS 115471</strain>
    </source>
</reference>
<dbReference type="OrthoDB" id="3970464at2759"/>
<comment type="similarity">
    <text evidence="2">Belongs to the TPP enzyme family.</text>
</comment>
<dbReference type="Proteomes" id="UP000193144">
    <property type="component" value="Unassembled WGS sequence"/>
</dbReference>
<comment type="cofactor">
    <cofactor evidence="1">
        <name>thiamine diphosphate</name>
        <dbReference type="ChEBI" id="CHEBI:58937"/>
    </cofactor>
</comment>
<comment type="caution">
    <text evidence="10">The sequence shown here is derived from an EMBL/GenBank/DDBJ whole genome shotgun (WGS) entry which is preliminary data.</text>
</comment>
<evidence type="ECO:0000256" key="5">
    <source>
        <dbReference type="ARBA" id="ARBA00022793"/>
    </source>
</evidence>
<keyword evidence="7" id="KW-0786">Thiamine pyrophosphate</keyword>
<dbReference type="GO" id="GO:0005634">
    <property type="term" value="C:nucleus"/>
    <property type="evidence" value="ECO:0007669"/>
    <property type="project" value="TreeGrafter"/>
</dbReference>
<keyword evidence="8" id="KW-0456">Lyase</keyword>
<protein>
    <recommendedName>
        <fullName evidence="3">Pyruvate decarboxylase</fullName>
    </recommendedName>
</protein>
<dbReference type="PANTHER" id="PTHR43452:SF30">
    <property type="entry name" value="PYRUVATE DECARBOXYLASE ISOZYME 1-RELATED"/>
    <property type="match status" value="1"/>
</dbReference>
<evidence type="ECO:0000256" key="1">
    <source>
        <dbReference type="ARBA" id="ARBA00001964"/>
    </source>
</evidence>
<evidence type="ECO:0000256" key="8">
    <source>
        <dbReference type="ARBA" id="ARBA00023239"/>
    </source>
</evidence>
<feature type="domain" description="Thiamine pyrophosphate enzyme TPP-binding" evidence="9">
    <location>
        <begin position="70"/>
        <end position="137"/>
    </location>
</feature>
<dbReference type="GO" id="GO:0004737">
    <property type="term" value="F:pyruvate decarboxylase activity"/>
    <property type="evidence" value="ECO:0007669"/>
    <property type="project" value="TreeGrafter"/>
</dbReference>
<dbReference type="Pfam" id="PF02775">
    <property type="entry name" value="TPP_enzyme_C"/>
    <property type="match status" value="1"/>
</dbReference>
<evidence type="ECO:0000256" key="4">
    <source>
        <dbReference type="ARBA" id="ARBA00022723"/>
    </source>
</evidence>
<dbReference type="GO" id="GO:0030976">
    <property type="term" value="F:thiamine pyrophosphate binding"/>
    <property type="evidence" value="ECO:0007669"/>
    <property type="project" value="InterPro"/>
</dbReference>
<dbReference type="InterPro" id="IPR029061">
    <property type="entry name" value="THDP-binding"/>
</dbReference>
<evidence type="ECO:0000256" key="3">
    <source>
        <dbReference type="ARBA" id="ARBA00014422"/>
    </source>
</evidence>
<dbReference type="AlphaFoldDB" id="A0A1Y1ZUL2"/>